<dbReference type="RefSeq" id="XP_009171788.1">
    <property type="nucleotide sequence ID" value="XM_009173524.1"/>
</dbReference>
<dbReference type="GeneID" id="20322053"/>
<accession>A0A075AA51</accession>
<gene>
    <name evidence="1" type="ORF">T265_07874</name>
</gene>
<evidence type="ECO:0000313" key="1">
    <source>
        <dbReference type="EMBL" id="KER24444.1"/>
    </source>
</evidence>
<protein>
    <submittedName>
        <fullName evidence="1">Uncharacterized protein</fullName>
    </submittedName>
</protein>
<name>A0A075AA51_OPIVI</name>
<reference evidence="1 2" key="1">
    <citation type="submission" date="2013-11" db="EMBL/GenBank/DDBJ databases">
        <title>Opisthorchis viverrini - life in the bile duct.</title>
        <authorList>
            <person name="Young N.D."/>
            <person name="Nagarajan N."/>
            <person name="Lin S.J."/>
            <person name="Korhonen P.K."/>
            <person name="Jex A.R."/>
            <person name="Hall R.S."/>
            <person name="Safavi-Hemami H."/>
            <person name="Kaewkong W."/>
            <person name="Bertrand D."/>
            <person name="Gao S."/>
            <person name="Seet Q."/>
            <person name="Wongkham S."/>
            <person name="Teh B.T."/>
            <person name="Wongkham C."/>
            <person name="Intapan P.M."/>
            <person name="Maleewong W."/>
            <person name="Yang X."/>
            <person name="Hu M."/>
            <person name="Wang Z."/>
            <person name="Hofmann A."/>
            <person name="Sternberg P.W."/>
            <person name="Tan P."/>
            <person name="Wang J."/>
            <person name="Gasser R.B."/>
        </authorList>
    </citation>
    <scope>NUCLEOTIDE SEQUENCE [LARGE SCALE GENOMIC DNA]</scope>
</reference>
<dbReference type="KEGG" id="ovi:T265_07874"/>
<dbReference type="OrthoDB" id="10439169at2759"/>
<sequence length="118" mass="13725">MCGVHKEMLRTPVDKKLLLFEKYTHLKINLVFARDSAEPLDYDIRQLNVLHTGRLMFQLTRYSKSHNRRSPRVSVNPMSHLNPNRTKLANYTHLQTNLVLRDSTATQLNLSFVTFSGN</sequence>
<keyword evidence="2" id="KW-1185">Reference proteome</keyword>
<dbReference type="CTD" id="20322053"/>
<dbReference type="AlphaFoldDB" id="A0A075AA51"/>
<evidence type="ECO:0000313" key="2">
    <source>
        <dbReference type="Proteomes" id="UP000054324"/>
    </source>
</evidence>
<organism evidence="1 2">
    <name type="scientific">Opisthorchis viverrini</name>
    <name type="common">Southeast Asian liver fluke</name>
    <dbReference type="NCBI Taxonomy" id="6198"/>
    <lineage>
        <taxon>Eukaryota</taxon>
        <taxon>Metazoa</taxon>
        <taxon>Spiralia</taxon>
        <taxon>Lophotrochozoa</taxon>
        <taxon>Platyhelminthes</taxon>
        <taxon>Trematoda</taxon>
        <taxon>Digenea</taxon>
        <taxon>Opisthorchiida</taxon>
        <taxon>Opisthorchiata</taxon>
        <taxon>Opisthorchiidae</taxon>
        <taxon>Opisthorchis</taxon>
    </lineage>
</organism>
<dbReference type="EMBL" id="KL596809">
    <property type="protein sequence ID" value="KER24444.1"/>
    <property type="molecule type" value="Genomic_DNA"/>
</dbReference>
<dbReference type="Proteomes" id="UP000054324">
    <property type="component" value="Unassembled WGS sequence"/>
</dbReference>
<proteinExistence type="predicted"/>